<evidence type="ECO:0008006" key="3">
    <source>
        <dbReference type="Google" id="ProtNLM"/>
    </source>
</evidence>
<evidence type="ECO:0000313" key="1">
    <source>
        <dbReference type="EMBL" id="TKJ39816.1"/>
    </source>
</evidence>
<accession>A0A532UXZ1</accession>
<dbReference type="Pfam" id="PF06739">
    <property type="entry name" value="SBBP"/>
    <property type="match status" value="3"/>
</dbReference>
<proteinExistence type="predicted"/>
<comment type="caution">
    <text evidence="1">The sequence shown here is derived from an EMBL/GenBank/DDBJ whole genome shotgun (WGS) entry which is preliminary data.</text>
</comment>
<name>A0A532UXZ1_UNCL8</name>
<dbReference type="SUPFAM" id="SSF101898">
    <property type="entry name" value="NHL repeat"/>
    <property type="match status" value="1"/>
</dbReference>
<protein>
    <recommendedName>
        <fullName evidence="3">Bulb-type lectin domain-containing protein</fullName>
    </recommendedName>
</protein>
<dbReference type="PANTHER" id="PTHR35580:SF1">
    <property type="entry name" value="PHYTASE-LIKE DOMAIN-CONTAINING PROTEIN"/>
    <property type="match status" value="1"/>
</dbReference>
<dbReference type="EMBL" id="NJBN01000007">
    <property type="protein sequence ID" value="TKJ39816.1"/>
    <property type="molecule type" value="Genomic_DNA"/>
</dbReference>
<gene>
    <name evidence="1" type="ORF">CEE37_11100</name>
</gene>
<sequence length="331" mass="37262">MKWKMLLIALLASLFILVSIVNAQVWEEWVAMYNGPGDDWDRPYSIGIDANGSIYVTGYSYGESGYADYATIKYDAGGRELWVVRYDGPMSAGDYAKCLGISNDGYIYVTGYSNHTSCYDYATVKYDSTGEELWVTRYNSQYNYKDYAQSLALDDVGNVYVTGYSGSPGIPVIDYDCVTIKYNSLGEEQWVATYSGAAEENDKSFDVAVDHNDNSYITGYTYGATGWDFLTIKYNTDGEEQWVSIWDNPGLWPSPTDLALDNDCNVFITGSTEPYVEGHAVTIKYNSDGEERGWQNISVQVRFKKPQQIQLQLMIVVTFILQDVQESIPKM</sequence>
<dbReference type="Gene3D" id="2.120.10.30">
    <property type="entry name" value="TolB, C-terminal domain"/>
    <property type="match status" value="1"/>
</dbReference>
<dbReference type="PANTHER" id="PTHR35580">
    <property type="entry name" value="CELL SURFACE GLYCOPROTEIN (S-LAYER PROTEIN)-LIKE PROTEIN"/>
    <property type="match status" value="1"/>
</dbReference>
<evidence type="ECO:0000313" key="2">
    <source>
        <dbReference type="Proteomes" id="UP000319619"/>
    </source>
</evidence>
<reference evidence="1 2" key="1">
    <citation type="submission" date="2017-06" db="EMBL/GenBank/DDBJ databases">
        <title>Novel microbial phyla capable of carbon fixation and sulfur reduction in deep-sea sediments.</title>
        <authorList>
            <person name="Huang J."/>
            <person name="Baker B."/>
            <person name="Wang Y."/>
        </authorList>
    </citation>
    <scope>NUCLEOTIDE SEQUENCE [LARGE SCALE GENOMIC DNA]</scope>
    <source>
        <strain evidence="1">B3_LCP</strain>
    </source>
</reference>
<organism evidence="1 2">
    <name type="scientific">candidate division LCP-89 bacterium B3_LCP</name>
    <dbReference type="NCBI Taxonomy" id="2012998"/>
    <lineage>
        <taxon>Bacteria</taxon>
        <taxon>Pseudomonadati</taxon>
        <taxon>Bacteria division LCP-89</taxon>
    </lineage>
</organism>
<dbReference type="InterPro" id="IPR010620">
    <property type="entry name" value="SBBP_repeat"/>
</dbReference>
<dbReference type="InterPro" id="IPR011042">
    <property type="entry name" value="6-blade_b-propeller_TolB-like"/>
</dbReference>
<dbReference type="InterPro" id="IPR052918">
    <property type="entry name" value="Motility_Chemotaxis_Reg"/>
</dbReference>
<dbReference type="AlphaFoldDB" id="A0A532UXZ1"/>
<dbReference type="Proteomes" id="UP000319619">
    <property type="component" value="Unassembled WGS sequence"/>
</dbReference>